<dbReference type="InterPro" id="IPR010095">
    <property type="entry name" value="Cas12f1-like_TNB"/>
</dbReference>
<keyword evidence="1" id="KW-0238">DNA-binding</keyword>
<evidence type="ECO:0000259" key="2">
    <source>
        <dbReference type="Pfam" id="PF07282"/>
    </source>
</evidence>
<accession>A0A645CZK5</accession>
<dbReference type="Pfam" id="PF07282">
    <property type="entry name" value="Cas12f1-like_TNB"/>
    <property type="match status" value="1"/>
</dbReference>
<dbReference type="AlphaFoldDB" id="A0A645CZK5"/>
<dbReference type="EMBL" id="VSSQ01031424">
    <property type="protein sequence ID" value="MPM82305.1"/>
    <property type="molecule type" value="Genomic_DNA"/>
</dbReference>
<comment type="caution">
    <text evidence="3">The sequence shown here is derived from an EMBL/GenBank/DDBJ whole genome shotgun (WGS) entry which is preliminary data.</text>
</comment>
<name>A0A645CZK5_9ZZZZ</name>
<feature type="domain" description="Cas12f1-like TNB" evidence="2">
    <location>
        <begin position="118"/>
        <end position="179"/>
    </location>
</feature>
<reference evidence="3" key="1">
    <citation type="submission" date="2019-08" db="EMBL/GenBank/DDBJ databases">
        <authorList>
            <person name="Kucharzyk K."/>
            <person name="Murdoch R.W."/>
            <person name="Higgins S."/>
            <person name="Loffler F."/>
        </authorList>
    </citation>
    <scope>NUCLEOTIDE SEQUENCE</scope>
</reference>
<protein>
    <recommendedName>
        <fullName evidence="2">Cas12f1-like TNB domain-containing protein</fullName>
    </recommendedName>
</protein>
<organism evidence="3">
    <name type="scientific">bioreactor metagenome</name>
    <dbReference type="NCBI Taxonomy" id="1076179"/>
    <lineage>
        <taxon>unclassified sequences</taxon>
        <taxon>metagenomes</taxon>
        <taxon>ecological metagenomes</taxon>
    </lineage>
</organism>
<evidence type="ECO:0000313" key="3">
    <source>
        <dbReference type="EMBL" id="MPM82305.1"/>
    </source>
</evidence>
<dbReference type="NCBIfam" id="TIGR01766">
    <property type="entry name" value="IS200/IS605 family accessory protein TnpB-like domain"/>
    <property type="match status" value="1"/>
</dbReference>
<dbReference type="GO" id="GO:0003677">
    <property type="term" value="F:DNA binding"/>
    <property type="evidence" value="ECO:0007669"/>
    <property type="project" value="UniProtKB-KW"/>
</dbReference>
<proteinExistence type="predicted"/>
<sequence>MGLTNSAVCAIMDAKGTVIARRFINQAIEKDHLRQVTGHLKQRQRQSGKIEAPRYWNRINGLQKQIKNDTAHQIVSFAREHQADTIVFEYLGNFRSTKGSKGAKRLRERLHYWAKQGIQNKVEEMAHYHGMRIARVNPNGTSKQAYDGSGLVKRNHKKDMAVFPNGKTYHADLNASYNIGARYYIKHYQKATPETEWLRVTAKVPSLAFRTQQTLSTLITLRTEAVSIGAAPVASGVC</sequence>
<evidence type="ECO:0000256" key="1">
    <source>
        <dbReference type="ARBA" id="ARBA00023125"/>
    </source>
</evidence>
<gene>
    <name evidence="3" type="ORF">SDC9_129366</name>
</gene>